<dbReference type="SUPFAM" id="SSF52833">
    <property type="entry name" value="Thioredoxin-like"/>
    <property type="match status" value="1"/>
</dbReference>
<comment type="caution">
    <text evidence="3">The sequence shown here is derived from an EMBL/GenBank/DDBJ whole genome shotgun (WGS) entry which is preliminary data.</text>
</comment>
<dbReference type="NCBIfam" id="NF008107">
    <property type="entry name" value="PRK10853.1"/>
    <property type="match status" value="1"/>
</dbReference>
<dbReference type="InterPro" id="IPR006660">
    <property type="entry name" value="Arsenate_reductase-like"/>
</dbReference>
<gene>
    <name evidence="3" type="ORF">E2I14_03635</name>
</gene>
<dbReference type="Pfam" id="PF03960">
    <property type="entry name" value="ArsC"/>
    <property type="match status" value="1"/>
</dbReference>
<evidence type="ECO:0000256" key="1">
    <source>
        <dbReference type="ARBA" id="ARBA00007198"/>
    </source>
</evidence>
<dbReference type="EMBL" id="SMYL01000001">
    <property type="protein sequence ID" value="TDK68642.1"/>
    <property type="molecule type" value="Genomic_DNA"/>
</dbReference>
<evidence type="ECO:0000313" key="3">
    <source>
        <dbReference type="EMBL" id="TDK68642.1"/>
    </source>
</evidence>
<dbReference type="PROSITE" id="PS51353">
    <property type="entry name" value="ARSC"/>
    <property type="match status" value="1"/>
</dbReference>
<proteinExistence type="inferred from homology"/>
<dbReference type="InterPro" id="IPR036249">
    <property type="entry name" value="Thioredoxin-like_sf"/>
</dbReference>
<dbReference type="NCBIfam" id="TIGR01617">
    <property type="entry name" value="arsC_related"/>
    <property type="match status" value="1"/>
</dbReference>
<sequence>MSITLYGIPNCDQVKKARTWLADNSVEFEFVDYKKAGISPAIINHWLTNQATDWQTLLNRRGTTWRKLSEADQAQVVDQASAVAAMVQSPSLIKRPVLVIEQSKKLDVVVGFLEDKYQSLFA</sequence>
<dbReference type="PANTHER" id="PTHR30041:SF8">
    <property type="entry name" value="PROTEIN YFFB"/>
    <property type="match status" value="1"/>
</dbReference>
<evidence type="ECO:0000313" key="4">
    <source>
        <dbReference type="Proteomes" id="UP000294829"/>
    </source>
</evidence>
<dbReference type="OrthoDB" id="9803749at2"/>
<comment type="similarity">
    <text evidence="1 2">Belongs to the ArsC family.</text>
</comment>
<keyword evidence="4" id="KW-1185">Reference proteome</keyword>
<dbReference type="CDD" id="cd03035">
    <property type="entry name" value="ArsC_Yffb"/>
    <property type="match status" value="1"/>
</dbReference>
<dbReference type="Proteomes" id="UP000294829">
    <property type="component" value="Unassembled WGS sequence"/>
</dbReference>
<organism evidence="3 4">
    <name type="scientific">Sapientia aquatica</name>
    <dbReference type="NCBI Taxonomy" id="1549640"/>
    <lineage>
        <taxon>Bacteria</taxon>
        <taxon>Pseudomonadati</taxon>
        <taxon>Pseudomonadota</taxon>
        <taxon>Betaproteobacteria</taxon>
        <taxon>Burkholderiales</taxon>
        <taxon>Oxalobacteraceae</taxon>
        <taxon>Sapientia</taxon>
    </lineage>
</organism>
<dbReference type="PANTHER" id="PTHR30041">
    <property type="entry name" value="ARSENATE REDUCTASE"/>
    <property type="match status" value="1"/>
</dbReference>
<accession>A0A4R5W674</accession>
<dbReference type="Gene3D" id="3.40.30.10">
    <property type="entry name" value="Glutaredoxin"/>
    <property type="match status" value="1"/>
</dbReference>
<name>A0A4R5W674_9BURK</name>
<protein>
    <submittedName>
        <fullName evidence="3">ArsC family reductase</fullName>
    </submittedName>
</protein>
<dbReference type="AlphaFoldDB" id="A0A4R5W674"/>
<reference evidence="3 4" key="1">
    <citation type="submission" date="2019-03" db="EMBL/GenBank/DDBJ databases">
        <title>Sapientia aquatica gen. nov., sp. nov., isolated from a crater lake.</title>
        <authorList>
            <person name="Felfoldi T."/>
            <person name="Szabo A."/>
            <person name="Toth E."/>
            <person name="Schumann P."/>
            <person name="Keki Z."/>
            <person name="Marialigeti K."/>
            <person name="Mathe I."/>
        </authorList>
    </citation>
    <scope>NUCLEOTIDE SEQUENCE [LARGE SCALE GENOMIC DNA]</scope>
    <source>
        <strain evidence="3 4">SA-152</strain>
    </source>
</reference>
<dbReference type="InterPro" id="IPR006504">
    <property type="entry name" value="Tscrpt_reg_Spx/MgsR"/>
</dbReference>
<evidence type="ECO:0000256" key="2">
    <source>
        <dbReference type="PROSITE-ProRule" id="PRU01282"/>
    </source>
</evidence>
<dbReference type="RefSeq" id="WP_133325481.1">
    <property type="nucleotide sequence ID" value="NZ_SMYL01000001.1"/>
</dbReference>